<gene>
    <name evidence="2" type="ORF">Pen02_80840</name>
</gene>
<dbReference type="Pfam" id="PF13274">
    <property type="entry name" value="SocA_Panacea"/>
    <property type="match status" value="1"/>
</dbReference>
<comment type="caution">
    <text evidence="2">The sequence shown here is derived from an EMBL/GenBank/DDBJ whole genome shotgun (WGS) entry which is preliminary data.</text>
</comment>
<dbReference type="RefSeq" id="WP_203871449.1">
    <property type="nucleotide sequence ID" value="NZ_BONW01000052.1"/>
</dbReference>
<evidence type="ECO:0000259" key="1">
    <source>
        <dbReference type="Pfam" id="PF13274"/>
    </source>
</evidence>
<accession>A0ABQ4EEJ4</accession>
<protein>
    <recommendedName>
        <fullName evidence="1">Antitoxin SocA-like Panacea domain-containing protein</fullName>
    </recommendedName>
</protein>
<feature type="domain" description="Antitoxin SocA-like Panacea" evidence="1">
    <location>
        <begin position="23"/>
        <end position="115"/>
    </location>
</feature>
<organism evidence="2 3">
    <name type="scientific">Plantactinospora endophytica</name>
    <dbReference type="NCBI Taxonomy" id="673535"/>
    <lineage>
        <taxon>Bacteria</taxon>
        <taxon>Bacillati</taxon>
        <taxon>Actinomycetota</taxon>
        <taxon>Actinomycetes</taxon>
        <taxon>Micromonosporales</taxon>
        <taxon>Micromonosporaceae</taxon>
        <taxon>Plantactinospora</taxon>
    </lineage>
</organism>
<dbReference type="InterPro" id="IPR025272">
    <property type="entry name" value="SocA_Panacea"/>
</dbReference>
<proteinExistence type="predicted"/>
<dbReference type="Proteomes" id="UP000646749">
    <property type="component" value="Unassembled WGS sequence"/>
</dbReference>
<evidence type="ECO:0000313" key="3">
    <source>
        <dbReference type="Proteomes" id="UP000646749"/>
    </source>
</evidence>
<keyword evidence="3" id="KW-1185">Reference proteome</keyword>
<reference evidence="2 3" key="1">
    <citation type="submission" date="2021-01" db="EMBL/GenBank/DDBJ databases">
        <title>Whole genome shotgun sequence of Plantactinospora endophytica NBRC 110450.</title>
        <authorList>
            <person name="Komaki H."/>
            <person name="Tamura T."/>
        </authorList>
    </citation>
    <scope>NUCLEOTIDE SEQUENCE [LARGE SCALE GENOMIC DNA]</scope>
    <source>
        <strain evidence="2 3">NBRC 110450</strain>
    </source>
</reference>
<sequence>MARIEDVAAYVLDQRGPITAMKLQKLCYYAQAWNLVWEDQPLFDARIEAWANGPVITDLYRMHRGCFNLDAGDITGDADALTPEERETVDAVLDFYGGMTAHQLSDLTHREDPWQQARESAGLSPMDRGTAEITTAAMHEFYLTLATAETE</sequence>
<name>A0ABQ4EEJ4_9ACTN</name>
<dbReference type="EMBL" id="BONW01000052">
    <property type="protein sequence ID" value="GIG93148.1"/>
    <property type="molecule type" value="Genomic_DNA"/>
</dbReference>
<evidence type="ECO:0000313" key="2">
    <source>
        <dbReference type="EMBL" id="GIG93148.1"/>
    </source>
</evidence>